<dbReference type="CDD" id="cd02440">
    <property type="entry name" value="AdoMet_MTases"/>
    <property type="match status" value="1"/>
</dbReference>
<keyword evidence="12" id="KW-0511">Multifunctional enzyme</keyword>
<evidence type="ECO:0000256" key="5">
    <source>
        <dbReference type="ARBA" id="ARBA00007317"/>
    </source>
</evidence>
<dbReference type="SUPFAM" id="SSF47336">
    <property type="entry name" value="ACP-like"/>
    <property type="match status" value="4"/>
</dbReference>
<dbReference type="InterPro" id="IPR050091">
    <property type="entry name" value="PKS_NRPS_Biosynth_Enz"/>
</dbReference>
<evidence type="ECO:0000259" key="16">
    <source>
        <dbReference type="PROSITE" id="PS50968"/>
    </source>
</evidence>
<dbReference type="InterPro" id="IPR049551">
    <property type="entry name" value="PKS_DH_C"/>
</dbReference>
<dbReference type="PANTHER" id="PTHR43775">
    <property type="entry name" value="FATTY ACID SYNTHASE"/>
    <property type="match status" value="1"/>
</dbReference>
<dbReference type="Pfam" id="PF13193">
    <property type="entry name" value="AMP-binding_C"/>
    <property type="match status" value="1"/>
</dbReference>
<comment type="pathway">
    <text evidence="4">Antibiotic biosynthesis.</text>
</comment>
<dbReference type="CDD" id="cd08953">
    <property type="entry name" value="KR_2_SDR_x"/>
    <property type="match status" value="1"/>
</dbReference>
<name>A0ABP7G5S6_9ACTN</name>
<feature type="domain" description="Ketosynthase family 3 (KS3)" evidence="17">
    <location>
        <begin position="444"/>
        <end position="863"/>
    </location>
</feature>
<dbReference type="InterPro" id="IPR010071">
    <property type="entry name" value="AA_adenyl_dom"/>
</dbReference>
<feature type="region of interest" description="C-terminal hotdog fold" evidence="13">
    <location>
        <begin position="2671"/>
        <end position="2808"/>
    </location>
</feature>
<dbReference type="InterPro" id="IPR020841">
    <property type="entry name" value="PKS_Beta-ketoAc_synthase_dom"/>
</dbReference>
<dbReference type="Gene3D" id="2.40.50.100">
    <property type="match status" value="1"/>
</dbReference>
<dbReference type="SMART" id="SM00822">
    <property type="entry name" value="PKS_KR"/>
    <property type="match status" value="2"/>
</dbReference>
<evidence type="ECO:0000256" key="11">
    <source>
        <dbReference type="ARBA" id="ARBA00022823"/>
    </source>
</evidence>
<dbReference type="InterPro" id="IPR013217">
    <property type="entry name" value="Methyltransf_12"/>
</dbReference>
<dbReference type="InterPro" id="IPR020807">
    <property type="entry name" value="PKS_DH"/>
</dbReference>
<evidence type="ECO:0000256" key="10">
    <source>
        <dbReference type="ARBA" id="ARBA00022737"/>
    </source>
</evidence>
<feature type="compositionally biased region" description="Low complexity" evidence="14">
    <location>
        <begin position="1972"/>
        <end position="1981"/>
    </location>
</feature>
<dbReference type="Pfam" id="PF00364">
    <property type="entry name" value="Biotin_lipoyl"/>
    <property type="match status" value="1"/>
</dbReference>
<gene>
    <name evidence="19" type="ORF">GCM10022402_37740</name>
</gene>
<comment type="caution">
    <text evidence="19">The sequence shown here is derived from an EMBL/GenBank/DDBJ whole genome shotgun (WGS) entry which is preliminary data.</text>
</comment>
<dbReference type="PROSITE" id="PS50075">
    <property type="entry name" value="CARRIER"/>
    <property type="match status" value="4"/>
</dbReference>
<dbReference type="InterPro" id="IPR003016">
    <property type="entry name" value="2-oxoA_DH_lipoyl-BS"/>
</dbReference>
<feature type="compositionally biased region" description="Basic and acidic residues" evidence="14">
    <location>
        <begin position="3337"/>
        <end position="3352"/>
    </location>
</feature>
<dbReference type="NCBIfam" id="TIGR01733">
    <property type="entry name" value="AA-adenyl-dom"/>
    <property type="match status" value="1"/>
</dbReference>
<feature type="compositionally biased region" description="Acidic residues" evidence="14">
    <location>
        <begin position="127"/>
        <end position="136"/>
    </location>
</feature>
<keyword evidence="8" id="KW-0597">Phosphoprotein</keyword>
<protein>
    <submittedName>
        <fullName evidence="19">Uncharacterized protein</fullName>
    </submittedName>
</protein>
<reference evidence="20" key="1">
    <citation type="journal article" date="2019" name="Int. J. Syst. Evol. Microbiol.">
        <title>The Global Catalogue of Microorganisms (GCM) 10K type strain sequencing project: providing services to taxonomists for standard genome sequencing and annotation.</title>
        <authorList>
            <consortium name="The Broad Institute Genomics Platform"/>
            <consortium name="The Broad Institute Genome Sequencing Center for Infectious Disease"/>
            <person name="Wu L."/>
            <person name="Ma J."/>
        </authorList>
    </citation>
    <scope>NUCLEOTIDE SEQUENCE [LARGE SCALE GENOMIC DNA]</scope>
    <source>
        <strain evidence="20">JCM 17137</strain>
    </source>
</reference>
<dbReference type="Pfam" id="PF02801">
    <property type="entry name" value="Ketoacyl-synt_C"/>
    <property type="match status" value="2"/>
</dbReference>
<dbReference type="CDD" id="cd00833">
    <property type="entry name" value="PKS"/>
    <property type="match status" value="2"/>
</dbReference>
<dbReference type="InterPro" id="IPR014030">
    <property type="entry name" value="Ketoacyl_synth_N"/>
</dbReference>
<keyword evidence="9" id="KW-0808">Transferase</keyword>
<evidence type="ECO:0000256" key="12">
    <source>
        <dbReference type="ARBA" id="ARBA00023268"/>
    </source>
</evidence>
<dbReference type="SUPFAM" id="SSF51230">
    <property type="entry name" value="Single hybrid motif"/>
    <property type="match status" value="1"/>
</dbReference>
<dbReference type="PANTHER" id="PTHR43775:SF37">
    <property type="entry name" value="SI:DKEY-61P9.11"/>
    <property type="match status" value="1"/>
</dbReference>
<evidence type="ECO:0000256" key="2">
    <source>
        <dbReference type="ARBA" id="ARBA00001957"/>
    </source>
</evidence>
<comment type="cofactor">
    <cofactor evidence="1">
        <name>(R)-lipoate</name>
        <dbReference type="ChEBI" id="CHEBI:83088"/>
    </cofactor>
</comment>
<proteinExistence type="inferred from homology"/>
<feature type="active site" description="Proton acceptor; for dehydratase activity" evidence="13">
    <location>
        <position position="2577"/>
    </location>
</feature>
<feature type="region of interest" description="Disordered" evidence="14">
    <location>
        <begin position="1972"/>
        <end position="2005"/>
    </location>
</feature>
<dbReference type="SUPFAM" id="SSF56801">
    <property type="entry name" value="Acetyl-CoA synthetase-like"/>
    <property type="match status" value="1"/>
</dbReference>
<comment type="cofactor">
    <cofactor evidence="2">
        <name>pantetheine 4'-phosphate</name>
        <dbReference type="ChEBI" id="CHEBI:47942"/>
    </cofactor>
</comment>
<keyword evidence="6" id="KW-0596">Phosphopantetheine</keyword>
<feature type="domain" description="Carrier" evidence="15">
    <location>
        <begin position="3254"/>
        <end position="3328"/>
    </location>
</feature>
<dbReference type="PROSITE" id="PS00455">
    <property type="entry name" value="AMP_BINDING"/>
    <property type="match status" value="1"/>
</dbReference>
<feature type="active site" description="Proton donor; for dehydratase activity" evidence="13">
    <location>
        <position position="2731"/>
    </location>
</feature>
<dbReference type="Gene3D" id="1.10.1240.100">
    <property type="match status" value="1"/>
</dbReference>
<dbReference type="InterPro" id="IPR001078">
    <property type="entry name" value="2-oxoacid_DH_actylTfrase"/>
</dbReference>
<feature type="domain" description="Carrier" evidence="15">
    <location>
        <begin position="4255"/>
        <end position="4331"/>
    </location>
</feature>
<evidence type="ECO:0000313" key="20">
    <source>
        <dbReference type="Proteomes" id="UP001500908"/>
    </source>
</evidence>
<feature type="region of interest" description="Disordered" evidence="14">
    <location>
        <begin position="3337"/>
        <end position="3356"/>
    </location>
</feature>
<dbReference type="InterPro" id="IPR016039">
    <property type="entry name" value="Thiolase-like"/>
</dbReference>
<evidence type="ECO:0000256" key="3">
    <source>
        <dbReference type="ARBA" id="ARBA00004496"/>
    </source>
</evidence>
<dbReference type="SUPFAM" id="SSF53901">
    <property type="entry name" value="Thiolase-like"/>
    <property type="match status" value="2"/>
</dbReference>
<dbReference type="Proteomes" id="UP001500908">
    <property type="component" value="Unassembled WGS sequence"/>
</dbReference>
<feature type="region of interest" description="N-terminal hotdog fold" evidence="13">
    <location>
        <begin position="2543"/>
        <end position="2658"/>
    </location>
</feature>
<dbReference type="InterPro" id="IPR025110">
    <property type="entry name" value="AMP-bd_C"/>
</dbReference>
<feature type="domain" description="Ketosynthase family 3 (KS3)" evidence="17">
    <location>
        <begin position="2005"/>
        <end position="2421"/>
    </location>
</feature>
<dbReference type="InterPro" id="IPR000873">
    <property type="entry name" value="AMP-dep_synth/lig_dom"/>
</dbReference>
<feature type="domain" description="Carrier" evidence="15">
    <location>
        <begin position="1889"/>
        <end position="1965"/>
    </location>
</feature>
<dbReference type="InterPro" id="IPR045851">
    <property type="entry name" value="AMP-bd_C_sf"/>
</dbReference>
<dbReference type="InterPro" id="IPR011053">
    <property type="entry name" value="Single_hybrid_motif"/>
</dbReference>
<dbReference type="InterPro" id="IPR036291">
    <property type="entry name" value="NAD(P)-bd_dom_sf"/>
</dbReference>
<dbReference type="InterPro" id="IPR001242">
    <property type="entry name" value="Condensation_dom"/>
</dbReference>
<dbReference type="InterPro" id="IPR020806">
    <property type="entry name" value="PKS_PP-bd"/>
</dbReference>
<evidence type="ECO:0000256" key="13">
    <source>
        <dbReference type="PROSITE-ProRule" id="PRU01363"/>
    </source>
</evidence>
<evidence type="ECO:0000256" key="4">
    <source>
        <dbReference type="ARBA" id="ARBA00004792"/>
    </source>
</evidence>
<dbReference type="RefSeq" id="WP_344974009.1">
    <property type="nucleotide sequence ID" value="NZ_BAABDD010000021.1"/>
</dbReference>
<accession>A0ABP7G5S6</accession>
<dbReference type="Gene3D" id="3.30.559.30">
    <property type="entry name" value="Nonribosomal peptide synthetase, condensation domain"/>
    <property type="match status" value="1"/>
</dbReference>
<evidence type="ECO:0000256" key="8">
    <source>
        <dbReference type="ARBA" id="ARBA00022553"/>
    </source>
</evidence>
<dbReference type="Gene3D" id="3.40.50.150">
    <property type="entry name" value="Vaccinia Virus protein VP39"/>
    <property type="match status" value="1"/>
</dbReference>
<dbReference type="Gene3D" id="1.10.1200.10">
    <property type="entry name" value="ACP-like"/>
    <property type="match status" value="4"/>
</dbReference>
<evidence type="ECO:0000313" key="19">
    <source>
        <dbReference type="EMBL" id="GAA3755601.1"/>
    </source>
</evidence>
<keyword evidence="20" id="KW-1185">Reference proteome</keyword>
<dbReference type="Pfam" id="PF22336">
    <property type="entry name" value="RhiE-like_linker"/>
    <property type="match status" value="1"/>
</dbReference>
<dbReference type="Pfam" id="PF14765">
    <property type="entry name" value="PS-DH"/>
    <property type="match status" value="1"/>
</dbReference>
<dbReference type="Pfam" id="PF00668">
    <property type="entry name" value="Condensation"/>
    <property type="match status" value="1"/>
</dbReference>
<dbReference type="InterPro" id="IPR014031">
    <property type="entry name" value="Ketoacyl_synth_C"/>
</dbReference>
<feature type="domain" description="Carrier" evidence="15">
    <location>
        <begin position="353"/>
        <end position="431"/>
    </location>
</feature>
<sequence>MRSLVVPQLGEGIVEVRIVRLLKDPGDRVAKDEVIYEMEHDKAAVEIESPADGVLREWVVSEGDDVAVGDPVAVLDPVGEQPRIPPKTRRLAQELGIDREELETIPAAGRVLLPQDVQSYAARRESDGEDEAEAAQEEAAQAAEETEPEVHLSPRQLELNRAMRGASGQTVPATVAMPLDAELLDRAVAQAESEAATPFQEFARRVARVAADHPRLRWYRIDDERVRVHERVNLGIAVAAEGGDLTVAAVTGADQLSENGFAQQYAQAVEEAREGRSQADGSVSLIVSHLGEDAVTFAVPVVVPPAVATLFLGARDNDVRQMVLSFDHSLVNGEDAARFLAAIRDSFTPARPAAAAPAVGDPLTRVLDAAGRVLGHTVDPDRPLGEQGMDSAAAMRLVGAISDALDTEVPVSALWRHPRLRELVAEIHAAPSQASTAPTSGRDGDDVAIVGVSCTVPGADDVEAYWRLLERGECRITDVPPPRAAELGSGFRAALLERIDQFDAEFFGVTPRQAAAMDPQQRMLLELSRHALEHAGVEPETLSGTDVGVFVAACSYDYRERVVAQGTADGYATTGTFPAFLANRVSHFYDFTGPSITVDTACSGALTAVATAVAALRAGDCTTALVGSANLLSSGFNTAAFQQAGMLSPQGHSRVFDTAADGFVRGEGAGWVVLKPLRQAQADGDPVLAVLRGVAVNHGGRAASLTSPNPAAQTRLIRRALDQAGVDAASLGYLEAHGTGTALGDPIEIDGILGALAADNGEMPQRAQGPEGRLWVGSVKSNIGHLEGASGLIGLIKVVLSLHHGAIPASLGFTQLNSEIDLDGTPVAIADRTIAWPASDRPRVAAVSAFGFGGSNAHAVLQEPPASSPGRRSLPLYRFRRDSFWLTSNDRRLIDPGHPLADHAVAGTTVLAGACLVESLSSGNPLTLRRLRFLEPVHVDRFGAPVELTTVSEGEERSVLAAGTTCATAHSAAFEPLEPPELTQPQGGEPVDLYDLLSGRGIEVGPVYRLVNGLQRAGGSARAGVTAPESPDAYTRRVAWLDAVLQTSHAVVDGSAPYVAAGADELTWNGSAPDAEVRVRRVDSGATHPVVDIDVTGTLRVRGLRLAPAGPERHETPEPEGAASPRMLVPRWIPEPPPPAPAVGRGLLMVHDTASAAMATRRERVHIADPQLSESVSQACSQGAVDLWLLVGGASWTEDDAGIAQLRAWMSALVTVAQALAHSGTTATVRLVTTGLASPQGGAPQPGATLQGALLGALRSLPRELPSVTVCAVDLPDLEADATVAAEEPCGTAAPLVARHDRRWRQTLVAEPIRSEARAFRPGGRYVIFGGAGGIGSEIANHLATNYGADLLLVGRSSPDERIAGLLRDINGAGGRAAYRVADLTDSGEPAKALDECRETFGDPDGVVHAIGSVSAALVGDLTASDLDAVLATKVSAVVELRRLVGDRLLVLSSSVAGLFGSQGGLNYAAANGFLGHYAAAVDGAPATVRAIDWGLWRDTGLARKYAGHVLASYEGLSDFEPAQGVAALETAVAGSAPHVSVLAGEPSALAPHTGADTAHRLEEYARSAVHELMTRLGPIDPSAGVDDAAERLGVVAEHRRLLAAILDLLATAPSTEPPAHQRRRLLADYPDLAGHVELLDRVLDAYGAILRGTCRATDVLFPDGDFSLVSAVYRDNRLFDPANEAMAVAAAAETAKIAETGRRPRVLEIGAGVGGTTERVRRALPADVDYVYTDLSPAFLHHGQRRFGDAIDTALLDIEKDPLTQGFEAASFDLVLASNVVHATRDVKETLEHIGEVTVPGGRVLLAEMVAPAAVYTLIFGVTEGWWRHTDTERRIPHSPLLDTSAWRRLLTDIGWTLDVADDTARPGGVAVLDCTVPSPAGTRPPDSQRAPILGEIRDLVRELTRNPDAAVPGDATWQELGVDSLLNGELVAALSRRFMPLPSTALFEHATPEALAHHLAANLGTAPAAEEAPLQEPAADPVRAPREPTRGATEDPAPAQSRDAPVAVVGLAGRYPGAADVDEFWELLRTGRSPATEVPADRWDWRVARVLGGGYARWGCFLDDWNGFDAELFRISPREAAGMDPQERLFLEVAWEGFETAGYPRSAVAGRRVGVFAGVTATTHLLAGRDARASGADNQEYAVTALASVANRVSHTFDLSGPSMTVDTMCSSSLSALHLACRSLVDGDAEMALAGGVNLYLHPDRLAGLCALGMPSRGDRTRAFGAGADGFVPGEGVGVVVLKRLADAQADGDTVYAVIRGTATNHGGGAAGYTVPNPAAQAELVAGTLQQAGLAPGEVDYVEAHGTGTELGDPIELRALATAFAGAATVRVGSVKSNIGHGEAAAGIAGLTKAILQLHHGEFVPTLHADPVNPKLELDATPLRIQHTAEEWPAGDTPRRAAVSSFGAGGANAHVVIEEPPRQEEKSAGGTVTIPLSAPDPERLALTAQRLFNAMEGQRIAKVPKNLDDLAHTLHVGRELWPHRATITCATRDELAQALQALARGEAHPCLDSSDQGRQPPPPSRRVALPTTPFARPELPEPARGSGLPLVEEVRVPASRTASLDLSSSRLLTDHVVDGEPLLPGALHPELVYETLLSAGTSPYDVSISGLTWPESIAGTGRVDVRLNEEGDAFWVTASGRTAAEGTVSPRKDSRPDRYDVADLEARESDRVETAEFYRTFAAAGFDYGPSLQTVRAAWPYKDGIVARFALLEGEDPDGRQMLHPAVLDGACQAAAFLLLRDHRRSYRPLCIERLNLYRPATGQGYVHVRKVGEREFDLTLIGEDGTVLAEVVGFTVHIPTGTEATQPLPAYGLEWVSAPSRTVSHGPVAVLGEGPVAQAASGVALTEARDVLVDFTDVDEDLAFWAQEPTENTTPPVGTVFATMRELMRDRALDGTRVHVVTAAGTDPSPMLHGLHGLVRTISGETARFQIRLVTVDRERLAHPAALVDEIAGDADFHAPSWVRLGGPRRRVATLVPYGSAPASAAPLVDEGCYLLIGGLGGFGRAVAADILARAPRARVVLTGRSAPDPAALDALRALAPDATVEYHVCDATVDAQVRELSHALPEVRGIVYLAGVLRDGFLRAKTDDSVRAVCDAKIRGAVTVDAAFAHHRLDFFVLVSSLAALAGNQGQSDYAFANGFLDGFAAVRAGKVASGARSGHTLSVAMPILAEAGMSPAPESLDYLATTLGLTPLPAARAAAELWPWLGADYRRSYVALVHGDRRVWEEALDVAEAQPADSAPPTPDTKGRPGPVEWLREMVAQALGVPAERLAPEQDLAEQGVDSLALMRLNRAFETETGRRLPMSTLLDSATIVELADRIDADHAEEFGAVVDGREPGPAEHTDEKPRAQAPGVLPERLMGIWGADQAAAPAAPYMITMAWEVPQEVDTAALARAVTDLVSRHPVLGSVVAAVDGELRFAPAAVAPRLEVRRIDEAVEPRLRAEAERRFHLSEEPPLRAVLWLRERDCPVLQLVTHHLVVDGRSMELIRDDLEALYEGAALPETASFTDALDREHAVPAERIARCESFWSARLADASTAALFAENGENVDPHGAHRDYRLPRELSESVKATAAAAGVTPFVVMLAAFSLAVARFTGHRSFLVSVPTYGRPHEKFEGTVGCFVNSVLLRVRLAPERPVAEWLAELQEETSGALAHADLPYPRIQRHAAVPAVTFAFQNWRRRPHEGGLLGETVYRRGQQGHFDLGLEVTATGEGIDVLANHRPAALDSQDVDVLVDDLRRMAVELGRGGAATLDGLLDPTAGTLVGRVRDTVAERPAAVAVADGRRRLTYAELDELVRRVAANVSAAVPPGDPVAVLIERDARMPAVLLGVLAAGSPYVPLDAAYPPQRRRMVLEQAGCPIAVVADEHADSIPEGIARMRVEDLVAEAPVAGTAPVVRPHDLAYLMFTSGSTGRPKGVAVTHGNVVHTLDAISRVIGWTHQDRLLAVTTVCFDISVLEIFLPLLGGGTVVIADRATVIDAGRLARTLQREEITAMQATPAGWQLLVDGGWQGKPDLTALCGGEALPDALASTLIPKTRRLWNVYGPTEATIWSTIAAITADDPVHLGSPIGATDLVVTDEGELWIGGPAVAQGYWRSPELTAQRFGPHPTRPEAGGRYFRTGDLVRYDDAGRLLFVGRRDNQVKVRGHRVEPGEIESVLGSHPDIARVVIVLTGHGADARLVAVARPKAGGAPLTLAALREIAERRLPEWMVPDRLVVVDTLPLTPNGKVDREAVARLASEPPAPASPVASAAAVDVADTVASAWAEVLGLSDPPRDRSFFEEGGNSLLVGQLYARLVATFPDIALEAADLFSRPTVAAQAELINKRLGTAAPSRPSHVRPRSRRELRRALRLGETR</sequence>
<feature type="domain" description="PKS/mFAS DH" evidence="18">
    <location>
        <begin position="2543"/>
        <end position="2808"/>
    </location>
</feature>
<dbReference type="InterPro" id="IPR013968">
    <property type="entry name" value="PKS_KR"/>
</dbReference>
<dbReference type="SMART" id="SM00823">
    <property type="entry name" value="PKS_PP"/>
    <property type="match status" value="4"/>
</dbReference>
<dbReference type="PROSITE" id="PS00189">
    <property type="entry name" value="LIPOYL"/>
    <property type="match status" value="1"/>
</dbReference>
<dbReference type="PROSITE" id="PS52004">
    <property type="entry name" value="KS3_2"/>
    <property type="match status" value="2"/>
</dbReference>
<feature type="region of interest" description="Disordered" evidence="14">
    <location>
        <begin position="121"/>
        <end position="152"/>
    </location>
</feature>
<dbReference type="InterPro" id="IPR020845">
    <property type="entry name" value="AMP-binding_CS"/>
</dbReference>
<dbReference type="InterPro" id="IPR057326">
    <property type="entry name" value="KR_dom"/>
</dbReference>
<dbReference type="InterPro" id="IPR009081">
    <property type="entry name" value="PP-bd_ACP"/>
</dbReference>
<dbReference type="Pfam" id="PF08659">
    <property type="entry name" value="KR"/>
    <property type="match status" value="2"/>
</dbReference>
<dbReference type="SMART" id="SM00825">
    <property type="entry name" value="PKS_KS"/>
    <property type="match status" value="2"/>
</dbReference>
<dbReference type="Pfam" id="PF00501">
    <property type="entry name" value="AMP-binding"/>
    <property type="match status" value="1"/>
</dbReference>
<dbReference type="InterPro" id="IPR054514">
    <property type="entry name" value="RhiE-like_linker"/>
</dbReference>
<evidence type="ECO:0000259" key="17">
    <source>
        <dbReference type="PROSITE" id="PS52004"/>
    </source>
</evidence>
<dbReference type="Gene3D" id="3.40.50.12780">
    <property type="entry name" value="N-terminal domain of ligase-like"/>
    <property type="match status" value="1"/>
</dbReference>
<feature type="domain" description="Lipoyl-binding" evidence="16">
    <location>
        <begin position="1"/>
        <end position="76"/>
    </location>
</feature>
<dbReference type="InterPro" id="IPR049900">
    <property type="entry name" value="PKS_mFAS_DH"/>
</dbReference>
<evidence type="ECO:0000259" key="18">
    <source>
        <dbReference type="PROSITE" id="PS52019"/>
    </source>
</evidence>
<evidence type="ECO:0000256" key="1">
    <source>
        <dbReference type="ARBA" id="ARBA00001938"/>
    </source>
</evidence>
<dbReference type="SUPFAM" id="SSF51735">
    <property type="entry name" value="NAD(P)-binding Rossmann-fold domains"/>
    <property type="match status" value="3"/>
</dbReference>
<feature type="region of interest" description="Disordered" evidence="14">
    <location>
        <begin position="2509"/>
        <end position="2548"/>
    </location>
</feature>
<dbReference type="Gene3D" id="3.30.300.30">
    <property type="match status" value="1"/>
</dbReference>
<comment type="similarity">
    <text evidence="5">Belongs to the 2-oxoacid dehydrogenase family.</text>
</comment>
<evidence type="ECO:0000256" key="7">
    <source>
        <dbReference type="ARBA" id="ARBA00022490"/>
    </source>
</evidence>
<dbReference type="PROSITE" id="PS50968">
    <property type="entry name" value="BIOTINYL_LIPOYL"/>
    <property type="match status" value="1"/>
</dbReference>
<dbReference type="PROSITE" id="PS52019">
    <property type="entry name" value="PKS_MFAS_DH"/>
    <property type="match status" value="1"/>
</dbReference>
<dbReference type="Pfam" id="PF00550">
    <property type="entry name" value="PP-binding"/>
    <property type="match status" value="4"/>
</dbReference>
<dbReference type="Gene3D" id="3.10.129.110">
    <property type="entry name" value="Polyketide synthase dehydratase"/>
    <property type="match status" value="2"/>
</dbReference>
<dbReference type="Pfam" id="PF00109">
    <property type="entry name" value="ketoacyl-synt"/>
    <property type="match status" value="2"/>
</dbReference>
<dbReference type="SUPFAM" id="SSF52777">
    <property type="entry name" value="CoA-dependent acyltransferases"/>
    <property type="match status" value="3"/>
</dbReference>
<organism evidence="19 20">
    <name type="scientific">Salinactinospora qingdaonensis</name>
    <dbReference type="NCBI Taxonomy" id="702744"/>
    <lineage>
        <taxon>Bacteria</taxon>
        <taxon>Bacillati</taxon>
        <taxon>Actinomycetota</taxon>
        <taxon>Actinomycetes</taxon>
        <taxon>Streptosporangiales</taxon>
        <taxon>Nocardiopsidaceae</taxon>
        <taxon>Salinactinospora</taxon>
    </lineage>
</organism>
<dbReference type="InterPro" id="IPR042099">
    <property type="entry name" value="ANL_N_sf"/>
</dbReference>
<evidence type="ECO:0000256" key="9">
    <source>
        <dbReference type="ARBA" id="ARBA00022679"/>
    </source>
</evidence>
<dbReference type="SUPFAM" id="SSF53335">
    <property type="entry name" value="S-adenosyl-L-methionine-dependent methyltransferases"/>
    <property type="match status" value="1"/>
</dbReference>
<dbReference type="Pfam" id="PF08242">
    <property type="entry name" value="Methyltransf_12"/>
    <property type="match status" value="1"/>
</dbReference>
<dbReference type="Gene3D" id="3.40.50.720">
    <property type="entry name" value="NAD(P)-binding Rossmann-like Domain"/>
    <property type="match status" value="2"/>
</dbReference>
<dbReference type="InterPro" id="IPR023213">
    <property type="entry name" value="CAT-like_dom_sf"/>
</dbReference>
<comment type="subcellular location">
    <subcellularLocation>
        <location evidence="3">Cytoplasm</location>
    </subcellularLocation>
</comment>
<dbReference type="InterPro" id="IPR000089">
    <property type="entry name" value="Biotin_lipoyl"/>
</dbReference>
<evidence type="ECO:0000259" key="15">
    <source>
        <dbReference type="PROSITE" id="PS50075"/>
    </source>
</evidence>
<keyword evidence="7" id="KW-0963">Cytoplasm</keyword>
<dbReference type="InterPro" id="IPR042104">
    <property type="entry name" value="PKS_dehydratase_sf"/>
</dbReference>
<evidence type="ECO:0000256" key="14">
    <source>
        <dbReference type="SAM" id="MobiDB-lite"/>
    </source>
</evidence>
<dbReference type="Pfam" id="PF00198">
    <property type="entry name" value="2-oxoacid_dh"/>
    <property type="match status" value="1"/>
</dbReference>
<dbReference type="EMBL" id="BAABDD010000021">
    <property type="protein sequence ID" value="GAA3755601.1"/>
    <property type="molecule type" value="Genomic_DNA"/>
</dbReference>
<dbReference type="InterPro" id="IPR029063">
    <property type="entry name" value="SAM-dependent_MTases_sf"/>
</dbReference>
<evidence type="ECO:0000256" key="6">
    <source>
        <dbReference type="ARBA" id="ARBA00022450"/>
    </source>
</evidence>
<dbReference type="SMART" id="SM01294">
    <property type="entry name" value="PKS_PP_betabranch"/>
    <property type="match status" value="1"/>
</dbReference>
<dbReference type="Gene3D" id="3.30.559.10">
    <property type="entry name" value="Chloramphenicol acetyltransferase-like domain"/>
    <property type="match status" value="2"/>
</dbReference>
<dbReference type="SMART" id="SM00826">
    <property type="entry name" value="PKS_DH"/>
    <property type="match status" value="1"/>
</dbReference>
<keyword evidence="11" id="KW-0450">Lipoyl</keyword>
<dbReference type="CDD" id="cd06849">
    <property type="entry name" value="lipoyl_domain"/>
    <property type="match status" value="1"/>
</dbReference>
<dbReference type="Gene3D" id="3.40.47.10">
    <property type="match status" value="2"/>
</dbReference>
<keyword evidence="10" id="KW-0677">Repeat</keyword>
<dbReference type="InterPro" id="IPR036736">
    <property type="entry name" value="ACP-like_sf"/>
</dbReference>
<feature type="compositionally biased region" description="Basic and acidic residues" evidence="14">
    <location>
        <begin position="1985"/>
        <end position="1995"/>
    </location>
</feature>